<keyword evidence="1" id="KW-0812">Transmembrane</keyword>
<feature type="domain" description="DUF2760" evidence="2">
    <location>
        <begin position="78"/>
        <end position="196"/>
    </location>
</feature>
<dbReference type="InterPro" id="IPR021212">
    <property type="entry name" value="DUF2760"/>
</dbReference>
<protein>
    <submittedName>
        <fullName evidence="3">DUF2760 domain-containing protein</fullName>
    </submittedName>
</protein>
<keyword evidence="1" id="KW-1133">Transmembrane helix</keyword>
<evidence type="ECO:0000256" key="1">
    <source>
        <dbReference type="SAM" id="Phobius"/>
    </source>
</evidence>
<dbReference type="RefSeq" id="WP_320688686.1">
    <property type="nucleotide sequence ID" value="NZ_JAXBLV010000211.1"/>
</dbReference>
<reference evidence="4" key="1">
    <citation type="journal article" date="2023" name="Mar. Drugs">
        <title>Gemmata algarum, a Novel Planctomycete Isolated from an Algal Mat, Displays Antimicrobial Activity.</title>
        <authorList>
            <person name="Kumar G."/>
            <person name="Kallscheuer N."/>
            <person name="Kashif M."/>
            <person name="Ahamad S."/>
            <person name="Jagadeeshwari U."/>
            <person name="Pannikurungottu S."/>
            <person name="Haufschild T."/>
            <person name="Kabuu M."/>
            <person name="Sasikala C."/>
            <person name="Jogler C."/>
            <person name="Ramana C."/>
        </authorList>
    </citation>
    <scope>NUCLEOTIDE SEQUENCE [LARGE SCALE GENOMIC DNA]</scope>
    <source>
        <strain evidence="4">JC673</strain>
    </source>
</reference>
<evidence type="ECO:0000313" key="3">
    <source>
        <dbReference type="EMBL" id="MDY3562380.1"/>
    </source>
</evidence>
<gene>
    <name evidence="3" type="ORF">R5W23_003846</name>
</gene>
<keyword evidence="4" id="KW-1185">Reference proteome</keyword>
<dbReference type="Proteomes" id="UP001272242">
    <property type="component" value="Unassembled WGS sequence"/>
</dbReference>
<organism evidence="3 4">
    <name type="scientific">Gemmata algarum</name>
    <dbReference type="NCBI Taxonomy" id="2975278"/>
    <lineage>
        <taxon>Bacteria</taxon>
        <taxon>Pseudomonadati</taxon>
        <taxon>Planctomycetota</taxon>
        <taxon>Planctomycetia</taxon>
        <taxon>Gemmatales</taxon>
        <taxon>Gemmataceae</taxon>
        <taxon>Gemmata</taxon>
    </lineage>
</organism>
<dbReference type="Pfam" id="PF10816">
    <property type="entry name" value="DUF2760"/>
    <property type="match status" value="1"/>
</dbReference>
<dbReference type="EMBL" id="JAXBLV010000211">
    <property type="protein sequence ID" value="MDY3562380.1"/>
    <property type="molecule type" value="Genomic_DNA"/>
</dbReference>
<name>A0ABU5F6N6_9BACT</name>
<evidence type="ECO:0000259" key="2">
    <source>
        <dbReference type="Pfam" id="PF10816"/>
    </source>
</evidence>
<feature type="transmembrane region" description="Helical" evidence="1">
    <location>
        <begin position="6"/>
        <end position="25"/>
    </location>
</feature>
<proteinExistence type="predicted"/>
<comment type="caution">
    <text evidence="3">The sequence shown here is derived from an EMBL/GenBank/DDBJ whole genome shotgun (WGS) entry which is preliminary data.</text>
</comment>
<keyword evidence="1" id="KW-0472">Membrane</keyword>
<sequence length="199" mass="21264">MDNMLLIGFMLGAPIGFFVASWFGYQRAGSFEALATALGIANRSKNDPAFAAKLHAVRTGTELKPAGPPKPTKPSGAPLRLLALLQAESRLVDFLLENIQGATDEQIGQAVREVHKKAQAALKQHLVLEPILPGNEDDRVTVPKGFDPSAIRVVGNVTGEPPFTGAIQHPGWKVKEMKLATPAEGADEFVIQPAEVQIA</sequence>
<evidence type="ECO:0000313" key="4">
    <source>
        <dbReference type="Proteomes" id="UP001272242"/>
    </source>
</evidence>
<accession>A0ABU5F6N6</accession>